<keyword evidence="4 14" id="KW-1134">Transmembrane beta strand</keyword>
<keyword evidence="19" id="KW-1185">Reference proteome</keyword>
<dbReference type="SMART" id="SM00965">
    <property type="entry name" value="STN"/>
    <property type="match status" value="1"/>
</dbReference>
<evidence type="ECO:0000256" key="5">
    <source>
        <dbReference type="ARBA" id="ARBA00022496"/>
    </source>
</evidence>
<evidence type="ECO:0000256" key="7">
    <source>
        <dbReference type="ARBA" id="ARBA00022729"/>
    </source>
</evidence>
<evidence type="ECO:0000256" key="6">
    <source>
        <dbReference type="ARBA" id="ARBA00022692"/>
    </source>
</evidence>
<reference evidence="18 19" key="1">
    <citation type="submission" date="2016-10" db="EMBL/GenBank/DDBJ databases">
        <authorList>
            <person name="de Groot N.N."/>
        </authorList>
    </citation>
    <scope>NUCLEOTIDE SEQUENCE [LARGE SCALE GENOMIC DNA]</scope>
    <source>
        <strain evidence="18 19">DSM 22012</strain>
    </source>
</reference>
<dbReference type="AlphaFoldDB" id="A0A1H5WBK2"/>
<dbReference type="Pfam" id="PF00593">
    <property type="entry name" value="TonB_dep_Rec_b-barrel"/>
    <property type="match status" value="1"/>
</dbReference>
<evidence type="ECO:0000256" key="16">
    <source>
        <dbReference type="SAM" id="SignalP"/>
    </source>
</evidence>
<dbReference type="Gene3D" id="2.170.130.10">
    <property type="entry name" value="TonB-dependent receptor, plug domain"/>
    <property type="match status" value="1"/>
</dbReference>
<accession>A0A1H5WBK2</accession>
<evidence type="ECO:0000256" key="12">
    <source>
        <dbReference type="ARBA" id="ARBA00023170"/>
    </source>
</evidence>
<dbReference type="FunFam" id="2.170.130.10:FF:000010">
    <property type="entry name" value="Ferripyoverdine receptor"/>
    <property type="match status" value="1"/>
</dbReference>
<dbReference type="Gene3D" id="2.40.170.20">
    <property type="entry name" value="TonB-dependent receptor, beta-barrel domain"/>
    <property type="match status" value="1"/>
</dbReference>
<dbReference type="GO" id="GO:0015891">
    <property type="term" value="P:siderophore transport"/>
    <property type="evidence" value="ECO:0007669"/>
    <property type="project" value="InterPro"/>
</dbReference>
<keyword evidence="5" id="KW-0410">Iron transport</keyword>
<evidence type="ECO:0000256" key="2">
    <source>
        <dbReference type="ARBA" id="ARBA00009810"/>
    </source>
</evidence>
<keyword evidence="6 14" id="KW-0812">Transmembrane</keyword>
<evidence type="ECO:0000256" key="15">
    <source>
        <dbReference type="RuleBase" id="RU003357"/>
    </source>
</evidence>
<dbReference type="SUPFAM" id="SSF56935">
    <property type="entry name" value="Porins"/>
    <property type="match status" value="1"/>
</dbReference>
<protein>
    <submittedName>
        <fullName evidence="18">Outer-membrane receptor for ferric coprogen and ferric-rhodotorulic acid</fullName>
    </submittedName>
</protein>
<dbReference type="InterPro" id="IPR037066">
    <property type="entry name" value="Plug_dom_sf"/>
</dbReference>
<evidence type="ECO:0000256" key="11">
    <source>
        <dbReference type="ARBA" id="ARBA00023136"/>
    </source>
</evidence>
<sequence length="811" mass="89940">MPTQPALNRLTQAILKTRAFHLTRYSASAALLAALSAPVAMQVQAAEARFNIPAQNLSQALNTFARQSGYQVLYSPNDLAGLTSSAVEGRMEVNSALSRLLQGTSLNYSIEGSSITVSSGNGDSASLSTIKVEGDSDFARGVTENTGSYTTGATSTATKMNLSIRETPQSVSVITQQKIEDQNYQTVDEALQDTTGINVSRVGATRWEYISRGATIDNIQYDGVSSHVHYYARDIIGDDVMAMYDRVEVVRGATGLTQGAGDPSASINLVRKRPTAENQTSVSGSASVFGNGRLTFDTSGALNESETLRGRFVSSVQGGDDFEEDSERENYLYYAVLDADLTESTLLSLGLSHQKTHHDGYSWGGFPTKTDGSFYDLRPEDNLAADWEYLDREENAAYLDLEQALANEWKLKVSGRYSKAQSEMLASYTWRYSGDLVKDVRAYDYDHKARSLDIHANGPFDLFGREHKLVIGANYDQEILSYLGGSGTRLPIDPENWDPSSTERQHIDVGSILATYDQKQYGLYSALQLNPMDDLNLVLGTRVSWFDYGSETTFASWSDYQEDGYVLPYYGLTYDLSDTLTAYTSYTEIFQPQQNYDISGSLLPPEEGNNKEIGLKFESLDGRFNGSIALFETNRDNLATRLDNVNYCNPAFSSCYEAAERVRTRGFEIDASGEITDRWNLSAGYTYSESEYVEGANKGETYYSYNTPRHSFKLSSVYQLGGDLNRFSIGGSMRAQSKIYKTGTGYRIEQPSYAVFDAMTKYQMNPQTRLQLNINNIFDKEYYSSLGGSGTNYGPFMGEPRNITLSFKHDF</sequence>
<dbReference type="OrthoDB" id="6127007at2"/>
<dbReference type="InterPro" id="IPR011662">
    <property type="entry name" value="Secretin/TonB_short_N"/>
</dbReference>
<dbReference type="PANTHER" id="PTHR32552">
    <property type="entry name" value="FERRICHROME IRON RECEPTOR-RELATED"/>
    <property type="match status" value="1"/>
</dbReference>
<dbReference type="PANTHER" id="PTHR32552:SF74">
    <property type="entry name" value="HYDROXAMATE SIDEROPHORE RECEPTOR FHUE"/>
    <property type="match status" value="1"/>
</dbReference>
<dbReference type="NCBIfam" id="TIGR01783">
    <property type="entry name" value="TonB-siderophor"/>
    <property type="match status" value="1"/>
</dbReference>
<comment type="subcellular location">
    <subcellularLocation>
        <location evidence="1 14">Cell outer membrane</location>
        <topology evidence="1 14">Multi-pass membrane protein</topology>
    </subcellularLocation>
</comment>
<feature type="domain" description="Secretin/TonB short N-terminal" evidence="17">
    <location>
        <begin position="70"/>
        <end position="120"/>
    </location>
</feature>
<dbReference type="InterPro" id="IPR036942">
    <property type="entry name" value="Beta-barrel_TonB_sf"/>
</dbReference>
<dbReference type="Pfam" id="PF07660">
    <property type="entry name" value="STN"/>
    <property type="match status" value="1"/>
</dbReference>
<keyword evidence="10 15" id="KW-0798">TonB box</keyword>
<keyword evidence="13 14" id="KW-0998">Cell outer membrane</keyword>
<dbReference type="GO" id="GO:0009279">
    <property type="term" value="C:cell outer membrane"/>
    <property type="evidence" value="ECO:0007669"/>
    <property type="project" value="UniProtKB-SubCell"/>
</dbReference>
<evidence type="ECO:0000256" key="3">
    <source>
        <dbReference type="ARBA" id="ARBA00022448"/>
    </source>
</evidence>
<evidence type="ECO:0000256" key="10">
    <source>
        <dbReference type="ARBA" id="ARBA00023077"/>
    </source>
</evidence>
<evidence type="ECO:0000256" key="14">
    <source>
        <dbReference type="PROSITE-ProRule" id="PRU01360"/>
    </source>
</evidence>
<evidence type="ECO:0000256" key="4">
    <source>
        <dbReference type="ARBA" id="ARBA00022452"/>
    </source>
</evidence>
<dbReference type="PROSITE" id="PS52016">
    <property type="entry name" value="TONB_DEPENDENT_REC_3"/>
    <property type="match status" value="1"/>
</dbReference>
<evidence type="ECO:0000256" key="8">
    <source>
        <dbReference type="ARBA" id="ARBA00023004"/>
    </source>
</evidence>
<evidence type="ECO:0000256" key="9">
    <source>
        <dbReference type="ARBA" id="ARBA00023065"/>
    </source>
</evidence>
<keyword evidence="11 14" id="KW-0472">Membrane</keyword>
<dbReference type="Proteomes" id="UP000236745">
    <property type="component" value="Unassembled WGS sequence"/>
</dbReference>
<dbReference type="Pfam" id="PF07715">
    <property type="entry name" value="Plug"/>
    <property type="match status" value="1"/>
</dbReference>
<gene>
    <name evidence="18" type="ORF">SAMN05444390_101987</name>
</gene>
<dbReference type="InterPro" id="IPR010105">
    <property type="entry name" value="TonB_sidphr_rcpt"/>
</dbReference>
<dbReference type="RefSeq" id="WP_104001929.1">
    <property type="nucleotide sequence ID" value="NZ_FNVQ01000001.1"/>
</dbReference>
<dbReference type="InterPro" id="IPR012910">
    <property type="entry name" value="Plug_dom"/>
</dbReference>
<keyword evidence="9" id="KW-0406">Ion transport</keyword>
<evidence type="ECO:0000259" key="17">
    <source>
        <dbReference type="SMART" id="SM00965"/>
    </source>
</evidence>
<name>A0A1H5WBK2_9GAMM</name>
<organism evidence="18 19">
    <name type="scientific">Marinobacterium lutimaris</name>
    <dbReference type="NCBI Taxonomy" id="568106"/>
    <lineage>
        <taxon>Bacteria</taxon>
        <taxon>Pseudomonadati</taxon>
        <taxon>Pseudomonadota</taxon>
        <taxon>Gammaproteobacteria</taxon>
        <taxon>Oceanospirillales</taxon>
        <taxon>Oceanospirillaceae</taxon>
        <taxon>Marinobacterium</taxon>
    </lineage>
</organism>
<proteinExistence type="inferred from homology"/>
<feature type="signal peptide" evidence="16">
    <location>
        <begin position="1"/>
        <end position="45"/>
    </location>
</feature>
<evidence type="ECO:0000256" key="1">
    <source>
        <dbReference type="ARBA" id="ARBA00004571"/>
    </source>
</evidence>
<dbReference type="CDD" id="cd01347">
    <property type="entry name" value="ligand_gated_channel"/>
    <property type="match status" value="1"/>
</dbReference>
<dbReference type="Gene3D" id="3.55.50.30">
    <property type="match status" value="1"/>
</dbReference>
<keyword evidence="12 18" id="KW-0675">Receptor</keyword>
<comment type="similarity">
    <text evidence="2 14 15">Belongs to the TonB-dependent receptor family.</text>
</comment>
<dbReference type="EMBL" id="FNVQ01000001">
    <property type="protein sequence ID" value="SEF96571.1"/>
    <property type="molecule type" value="Genomic_DNA"/>
</dbReference>
<keyword evidence="8" id="KW-0408">Iron</keyword>
<evidence type="ECO:0000313" key="18">
    <source>
        <dbReference type="EMBL" id="SEF96571.1"/>
    </source>
</evidence>
<keyword evidence="3 14" id="KW-0813">Transport</keyword>
<dbReference type="GO" id="GO:0015344">
    <property type="term" value="F:siderophore uptake transmembrane transporter activity"/>
    <property type="evidence" value="ECO:0007669"/>
    <property type="project" value="TreeGrafter"/>
</dbReference>
<feature type="chain" id="PRO_5009288108" evidence="16">
    <location>
        <begin position="46"/>
        <end position="811"/>
    </location>
</feature>
<keyword evidence="7 16" id="KW-0732">Signal</keyword>
<dbReference type="InterPro" id="IPR039426">
    <property type="entry name" value="TonB-dep_rcpt-like"/>
</dbReference>
<evidence type="ECO:0000313" key="19">
    <source>
        <dbReference type="Proteomes" id="UP000236745"/>
    </source>
</evidence>
<evidence type="ECO:0000256" key="13">
    <source>
        <dbReference type="ARBA" id="ARBA00023237"/>
    </source>
</evidence>
<dbReference type="GO" id="GO:0038023">
    <property type="term" value="F:signaling receptor activity"/>
    <property type="evidence" value="ECO:0007669"/>
    <property type="project" value="InterPro"/>
</dbReference>
<dbReference type="InterPro" id="IPR000531">
    <property type="entry name" value="Beta-barrel_TonB"/>
</dbReference>